<name>A0A061RX13_9CHLO</name>
<dbReference type="AlphaFoldDB" id="A0A061RX13"/>
<dbReference type="EMBL" id="GBEZ01010457">
    <property type="protein sequence ID" value="JAC75220.1"/>
    <property type="molecule type" value="Transcribed_RNA"/>
</dbReference>
<reference evidence="1" key="1">
    <citation type="submission" date="2014-05" db="EMBL/GenBank/DDBJ databases">
        <title>The transcriptome of the halophilic microalga Tetraselmis sp. GSL018 isolated from the Great Salt Lake, Utah.</title>
        <authorList>
            <person name="Jinkerson R.E."/>
            <person name="D'Adamo S."/>
            <person name="Posewitz M.C."/>
        </authorList>
    </citation>
    <scope>NUCLEOTIDE SEQUENCE</scope>
    <source>
        <strain evidence="1">GSL018</strain>
    </source>
</reference>
<protein>
    <submittedName>
        <fullName evidence="1">Uncharacterized protein</fullName>
    </submittedName>
</protein>
<proteinExistence type="predicted"/>
<evidence type="ECO:0000313" key="1">
    <source>
        <dbReference type="EMBL" id="JAC75220.1"/>
    </source>
</evidence>
<organism evidence="1">
    <name type="scientific">Tetraselmis sp. GSL018</name>
    <dbReference type="NCBI Taxonomy" id="582737"/>
    <lineage>
        <taxon>Eukaryota</taxon>
        <taxon>Viridiplantae</taxon>
        <taxon>Chlorophyta</taxon>
        <taxon>core chlorophytes</taxon>
        <taxon>Chlorodendrophyceae</taxon>
        <taxon>Chlorodendrales</taxon>
        <taxon>Chlorodendraceae</taxon>
        <taxon>Tetraselmis</taxon>
    </lineage>
</organism>
<feature type="non-terminal residue" evidence="1">
    <location>
        <position position="1"/>
    </location>
</feature>
<sequence>VKLLVSNPGSSRPFLYPRHVLRSYFPPGQWTDAPGNLFLCCRPFAHNMAPTLDEGIILRAQVRRRPLHGVGWKILMQRLTT</sequence>
<gene>
    <name evidence="1" type="ORF">TSPGSL018_23737</name>
</gene>
<accession>A0A061RX13</accession>